<feature type="compositionally biased region" description="Pro residues" evidence="1">
    <location>
        <begin position="525"/>
        <end position="539"/>
    </location>
</feature>
<feature type="transmembrane region" description="Helical" evidence="2">
    <location>
        <begin position="145"/>
        <end position="166"/>
    </location>
</feature>
<feature type="region of interest" description="Disordered" evidence="1">
    <location>
        <begin position="385"/>
        <end position="555"/>
    </location>
</feature>
<evidence type="ECO:0000259" key="3">
    <source>
        <dbReference type="PROSITE" id="PS51212"/>
    </source>
</evidence>
<evidence type="ECO:0000256" key="1">
    <source>
        <dbReference type="SAM" id="MobiDB-lite"/>
    </source>
</evidence>
<evidence type="ECO:0000313" key="4">
    <source>
        <dbReference type="EMBL" id="KAG0018568.1"/>
    </source>
</evidence>
<dbReference type="EMBL" id="JAAAID010000352">
    <property type="protein sequence ID" value="KAG0018568.1"/>
    <property type="molecule type" value="Genomic_DNA"/>
</dbReference>
<reference evidence="4" key="1">
    <citation type="journal article" date="2020" name="Fungal Divers.">
        <title>Resolving the Mortierellaceae phylogeny through synthesis of multi-gene phylogenetics and phylogenomics.</title>
        <authorList>
            <person name="Vandepol N."/>
            <person name="Liber J."/>
            <person name="Desiro A."/>
            <person name="Na H."/>
            <person name="Kennedy M."/>
            <person name="Barry K."/>
            <person name="Grigoriev I.V."/>
            <person name="Miller A.N."/>
            <person name="O'Donnell K."/>
            <person name="Stajich J.E."/>
            <person name="Bonito G."/>
        </authorList>
    </citation>
    <scope>NUCLEOTIDE SEQUENCE</scope>
    <source>
        <strain evidence="4">NRRL 2769</strain>
    </source>
</reference>
<dbReference type="SMART" id="SM00321">
    <property type="entry name" value="WSC"/>
    <property type="match status" value="1"/>
</dbReference>
<feature type="domain" description="WSC" evidence="3">
    <location>
        <begin position="8"/>
        <end position="101"/>
    </location>
</feature>
<feature type="compositionally biased region" description="Low complexity" evidence="1">
    <location>
        <begin position="592"/>
        <end position="606"/>
    </location>
</feature>
<feature type="compositionally biased region" description="Low complexity" evidence="1">
    <location>
        <begin position="621"/>
        <end position="636"/>
    </location>
</feature>
<feature type="compositionally biased region" description="Polar residues" evidence="1">
    <location>
        <begin position="474"/>
        <end position="487"/>
    </location>
</feature>
<sequence>MSQSQQDHPAYLGCFIEDPYNPDLSGEPPLIITQPEACFTHCSIGTFAYAAIRNRTICTCGDTFNKYGTAPASACSTACLSEQSAFDDCGGPEANSIYSVGLIIPRSSSPAPSVRPPGNNTSTSNDPNADTGDNSQSSGSKNSKLIIIFGAVIGALILVIGILLLLRQRRRRRMTRANKFPGSWTTGNGMRGMNEKQRGAMGGHSWFEKRANRFGGSGGAMWDYDDDDDEDMDRGWQGNARAGQSSMEAQLFEGFESSVFREDQQQQQQYYHNPHIQSSNVATEGEGGEGKSHSSRHQRGFGSMSSSHSKASSNISGAASHIRPPTNVPEDQQHSFATGVVTSLSQTTQSSQETLSSPPPSTFASKIGNKFSHLRVKTGLLQPQTSIGSLPLTPVSPVSPIPPGSTPSLTPSPSSTSGSGGPQLQLPSPPPRAMTLTGGGGGREEDASSGPERSPSSATPSFSLASAPVPGPASNRQGSTTASSSTALPDIASIMPSLEEYGNSGNTNLGGGGGSKHKFMDFYEPPSPISPTLPVPPSPITSSPPSLYQKQQKQHRSNLIKDLILQGDSALEDKEMELMAQYQPHHHHHRQQQQQQQLQSRQQAWQGSGSSLTAKASLKRQQGPSSSGASPSSALLAVPTETSGGSLAVKRNQNNIPAIDTNYLAPPRILIHKAL</sequence>
<keyword evidence="2" id="KW-1133">Transmembrane helix</keyword>
<name>A0A9P6MYF8_9FUNG</name>
<comment type="caution">
    <text evidence="4">The sequence shown here is derived from an EMBL/GenBank/DDBJ whole genome shotgun (WGS) entry which is preliminary data.</text>
</comment>
<feature type="region of interest" description="Disordered" evidence="1">
    <location>
        <begin position="108"/>
        <end position="140"/>
    </location>
</feature>
<keyword evidence="4" id="KW-0675">Receptor</keyword>
<dbReference type="AlphaFoldDB" id="A0A9P6MYF8"/>
<feature type="region of interest" description="Disordered" evidence="1">
    <location>
        <begin position="580"/>
        <end position="638"/>
    </location>
</feature>
<keyword evidence="2" id="KW-0472">Membrane</keyword>
<feature type="compositionally biased region" description="Low complexity" evidence="1">
    <location>
        <begin position="406"/>
        <end position="426"/>
    </location>
</feature>
<proteinExistence type="predicted"/>
<dbReference type="Proteomes" id="UP000703661">
    <property type="component" value="Unassembled WGS sequence"/>
</dbReference>
<evidence type="ECO:0000256" key="2">
    <source>
        <dbReference type="SAM" id="Phobius"/>
    </source>
</evidence>
<dbReference type="InterPro" id="IPR002889">
    <property type="entry name" value="WSC_carb-bd"/>
</dbReference>
<dbReference type="PROSITE" id="PS51212">
    <property type="entry name" value="WSC"/>
    <property type="match status" value="1"/>
</dbReference>
<evidence type="ECO:0000313" key="5">
    <source>
        <dbReference type="Proteomes" id="UP000703661"/>
    </source>
</evidence>
<feature type="compositionally biased region" description="Low complexity" evidence="1">
    <location>
        <begin position="303"/>
        <end position="316"/>
    </location>
</feature>
<feature type="compositionally biased region" description="Polar residues" evidence="1">
    <location>
        <begin position="118"/>
        <end position="140"/>
    </location>
</feature>
<accession>A0A9P6MYF8</accession>
<gene>
    <name evidence="4" type="primary">ASGR1</name>
    <name evidence="4" type="ORF">BGZ80_007012</name>
</gene>
<protein>
    <submittedName>
        <fullName evidence="4">Asialoglycoprotein receptor 1</fullName>
    </submittedName>
</protein>
<feature type="compositionally biased region" description="Polar residues" evidence="1">
    <location>
        <begin position="454"/>
        <end position="464"/>
    </location>
</feature>
<feature type="compositionally biased region" description="Low complexity" evidence="1">
    <location>
        <begin position="342"/>
        <end position="356"/>
    </location>
</feature>
<keyword evidence="5" id="KW-1185">Reference proteome</keyword>
<keyword evidence="2" id="KW-0812">Transmembrane</keyword>
<dbReference type="Pfam" id="PF01822">
    <property type="entry name" value="WSC"/>
    <property type="match status" value="1"/>
</dbReference>
<feature type="region of interest" description="Disordered" evidence="1">
    <location>
        <begin position="262"/>
        <end position="366"/>
    </location>
</feature>
<organism evidence="4 5">
    <name type="scientific">Entomortierella chlamydospora</name>
    <dbReference type="NCBI Taxonomy" id="101097"/>
    <lineage>
        <taxon>Eukaryota</taxon>
        <taxon>Fungi</taxon>
        <taxon>Fungi incertae sedis</taxon>
        <taxon>Mucoromycota</taxon>
        <taxon>Mortierellomycotina</taxon>
        <taxon>Mortierellomycetes</taxon>
        <taxon>Mortierellales</taxon>
        <taxon>Mortierellaceae</taxon>
        <taxon>Entomortierella</taxon>
    </lineage>
</organism>